<evidence type="ECO:0000256" key="1">
    <source>
        <dbReference type="SAM" id="MobiDB-lite"/>
    </source>
</evidence>
<evidence type="ECO:0000313" key="3">
    <source>
        <dbReference type="Proteomes" id="UP000269154"/>
    </source>
</evidence>
<dbReference type="RefSeq" id="WP_124147220.1">
    <property type="nucleotide sequence ID" value="NZ_CAWOKI010000243.1"/>
</dbReference>
<dbReference type="AlphaFoldDB" id="A0A3N6QDS7"/>
<proteinExistence type="predicted"/>
<feature type="compositionally biased region" description="Polar residues" evidence="1">
    <location>
        <begin position="1"/>
        <end position="19"/>
    </location>
</feature>
<sequence>MNETNDGVSIKGNITNNGQIAGGKNSKNHYEVHETINEDQSKSLAETAAEIQELLKQLEQSNPTKTTAGQMTVATQAIEIIESNPTLKQRVVGTLKSAGTEALKEALDHPVANILVAGFEGWMKP</sequence>
<comment type="caution">
    <text evidence="2">The sequence shown here is derived from an EMBL/GenBank/DDBJ whole genome shotgun (WGS) entry which is preliminary data.</text>
</comment>
<dbReference type="Proteomes" id="UP000269154">
    <property type="component" value="Unassembled WGS sequence"/>
</dbReference>
<keyword evidence="3" id="KW-1185">Reference proteome</keyword>
<name>A0A3N6QDS7_9CYAN</name>
<accession>A0A3N6QDS7</accession>
<organism evidence="2 3">
    <name type="scientific">Okeania hirsuta</name>
    <dbReference type="NCBI Taxonomy" id="1458930"/>
    <lineage>
        <taxon>Bacteria</taxon>
        <taxon>Bacillati</taxon>
        <taxon>Cyanobacteriota</taxon>
        <taxon>Cyanophyceae</taxon>
        <taxon>Oscillatoriophycideae</taxon>
        <taxon>Oscillatoriales</taxon>
        <taxon>Microcoleaceae</taxon>
        <taxon>Okeania</taxon>
    </lineage>
</organism>
<gene>
    <name evidence="2" type="ORF">D5R40_20825</name>
</gene>
<dbReference type="OrthoDB" id="516320at2"/>
<dbReference type="EMBL" id="RCBY01000135">
    <property type="protein sequence ID" value="RQH34469.1"/>
    <property type="molecule type" value="Genomic_DNA"/>
</dbReference>
<evidence type="ECO:0000313" key="2">
    <source>
        <dbReference type="EMBL" id="RQH34469.1"/>
    </source>
</evidence>
<feature type="region of interest" description="Disordered" evidence="1">
    <location>
        <begin position="1"/>
        <end position="28"/>
    </location>
</feature>
<reference evidence="2 3" key="1">
    <citation type="journal article" date="2018" name="ACS Chem. Biol.">
        <title>Ketoreductase domain dysfunction expands chemodiversity: malyngamide biosynthesis in the cyanobacterium Okeania hirsuta.</title>
        <authorList>
            <person name="Moss N.A."/>
            <person name="Leao T."/>
            <person name="Rankin M."/>
            <person name="McCullough T.M."/>
            <person name="Qu P."/>
            <person name="Korobeynikov A."/>
            <person name="Smith J.L."/>
            <person name="Gerwick L."/>
            <person name="Gerwick W.H."/>
        </authorList>
    </citation>
    <scope>NUCLEOTIDE SEQUENCE [LARGE SCALE GENOMIC DNA]</scope>
    <source>
        <strain evidence="2 3">PAB10Feb10-1</strain>
    </source>
</reference>
<protein>
    <submittedName>
        <fullName evidence="2">Uncharacterized protein</fullName>
    </submittedName>
</protein>